<feature type="transmembrane region" description="Helical" evidence="1">
    <location>
        <begin position="108"/>
        <end position="125"/>
    </location>
</feature>
<dbReference type="EMBL" id="PHEX01000074">
    <property type="protein sequence ID" value="PKQ27590.1"/>
    <property type="molecule type" value="Genomic_DNA"/>
</dbReference>
<keyword evidence="1" id="KW-0472">Membrane</keyword>
<accession>A0A2N3G4D5</accession>
<evidence type="ECO:0000313" key="3">
    <source>
        <dbReference type="Proteomes" id="UP000233654"/>
    </source>
</evidence>
<feature type="transmembrane region" description="Helical" evidence="1">
    <location>
        <begin position="84"/>
        <end position="102"/>
    </location>
</feature>
<evidence type="ECO:0000313" key="2">
    <source>
        <dbReference type="EMBL" id="PKQ27590.1"/>
    </source>
</evidence>
<protein>
    <submittedName>
        <fullName evidence="2">Uncharacterized protein</fullName>
    </submittedName>
</protein>
<keyword evidence="1" id="KW-0812">Transmembrane</keyword>
<keyword evidence="1" id="KW-1133">Transmembrane helix</keyword>
<feature type="transmembrane region" description="Helical" evidence="1">
    <location>
        <begin position="46"/>
        <end position="64"/>
    </location>
</feature>
<dbReference type="Proteomes" id="UP000233654">
    <property type="component" value="Unassembled WGS sequence"/>
</dbReference>
<reference evidence="2 3" key="1">
    <citation type="journal article" date="2017" name="ISME J.">
        <title>Potential for microbial H2 and metal transformations associated with novel bacteria and archaea in deep terrestrial subsurface sediments.</title>
        <authorList>
            <person name="Hernsdorf A.W."/>
            <person name="Amano Y."/>
            <person name="Miyakawa K."/>
            <person name="Ise K."/>
            <person name="Suzuki Y."/>
            <person name="Anantharaman K."/>
            <person name="Probst A."/>
            <person name="Burstein D."/>
            <person name="Thomas B.C."/>
            <person name="Banfield J.F."/>
        </authorList>
    </citation>
    <scope>NUCLEOTIDE SEQUENCE [LARGE SCALE GENOMIC DNA]</scope>
    <source>
        <strain evidence="2">HGW-Actinobacteria-3</strain>
    </source>
</reference>
<feature type="transmembrane region" description="Helical" evidence="1">
    <location>
        <begin position="137"/>
        <end position="158"/>
    </location>
</feature>
<comment type="caution">
    <text evidence="2">The sequence shown here is derived from an EMBL/GenBank/DDBJ whole genome shotgun (WGS) entry which is preliminary data.</text>
</comment>
<gene>
    <name evidence="2" type="ORF">CVT63_07170</name>
</gene>
<dbReference type="AlphaFoldDB" id="A0A2N3G4D5"/>
<sequence length="209" mass="22693">MCGIALVEASQASTGPERISNASFESRESCGTVAAGDLERRDANSFLERVFMIFGAGILIVCVFEMANQTKGMGRIVLAFSKNFGLKCVVKCVGYWFGALFYTNSARIITGFALFCVGLFFASRLPHHESRDRAARLAGVIMGSVGILYLCVCVLLVAPQKNVPVELTALLPSLVYAVPVLLVTGVALLVSAFFMSQWLSGERFSWEVR</sequence>
<proteinExistence type="predicted"/>
<name>A0A2N3G4D5_9ACTN</name>
<feature type="transmembrane region" description="Helical" evidence="1">
    <location>
        <begin position="170"/>
        <end position="195"/>
    </location>
</feature>
<organism evidence="2 3">
    <name type="scientific">Candidatus Anoxymicrobium japonicum</name>
    <dbReference type="NCBI Taxonomy" id="2013648"/>
    <lineage>
        <taxon>Bacteria</taxon>
        <taxon>Bacillati</taxon>
        <taxon>Actinomycetota</taxon>
        <taxon>Candidatus Geothermincolia</taxon>
        <taxon>Candidatus Geothermincolales</taxon>
        <taxon>Candidatus Anoxymicrobiaceae</taxon>
        <taxon>Candidatus Anoxymicrobium</taxon>
    </lineage>
</organism>
<evidence type="ECO:0000256" key="1">
    <source>
        <dbReference type="SAM" id="Phobius"/>
    </source>
</evidence>